<keyword evidence="1" id="KW-0472">Membrane</keyword>
<evidence type="ECO:0000256" key="1">
    <source>
        <dbReference type="SAM" id="Phobius"/>
    </source>
</evidence>
<sequence length="209" mass="21556">MSTESDFPAPATMAARLGSHLLLSLGIAMASTVLVAAPALLSDAAPDHAKPPTLTLLRDGKIADRLAEAGPIGDDEPAAGRPLLPAALAMPLSLAWPEQGDWTPPRIGSQAKTRVATSTALQPRRLAVISEKKGQAMAPPLVILPPAAMTAMEPMQVETSDSEGADSSLRQFVVTPAMKVVDAVSGAAGSMQAAGSWTLNQANGLLPRW</sequence>
<name>A0A9E8A7S0_9HYPH</name>
<protein>
    <submittedName>
        <fullName evidence="2">Uncharacterized protein</fullName>
    </submittedName>
</protein>
<organism evidence="2">
    <name type="scientific">Bosea sp. NBC_00436</name>
    <dbReference type="NCBI Taxonomy" id="2969620"/>
    <lineage>
        <taxon>Bacteria</taxon>
        <taxon>Pseudomonadati</taxon>
        <taxon>Pseudomonadota</taxon>
        <taxon>Alphaproteobacteria</taxon>
        <taxon>Hyphomicrobiales</taxon>
        <taxon>Boseaceae</taxon>
        <taxon>Bosea</taxon>
    </lineage>
</organism>
<reference evidence="2" key="1">
    <citation type="submission" date="2022-08" db="EMBL/GenBank/DDBJ databases">
        <title>Complete Genome Sequences of 2 Bosea sp. soil isolates.</title>
        <authorList>
            <person name="Alvarez Arevalo M."/>
            <person name="Sterndorff E.B."/>
            <person name="Faurdal D."/>
            <person name="Joergensen T.S."/>
            <person name="Weber T."/>
        </authorList>
    </citation>
    <scope>NUCLEOTIDE SEQUENCE</scope>
    <source>
        <strain evidence="2">NBC_00436</strain>
    </source>
</reference>
<gene>
    <name evidence="2" type="ORF">NWE54_10185</name>
</gene>
<accession>A0A9E8A7S0</accession>
<evidence type="ECO:0000313" key="2">
    <source>
        <dbReference type="EMBL" id="UZF89120.1"/>
    </source>
</evidence>
<dbReference type="AlphaFoldDB" id="A0A9E8A7S0"/>
<keyword evidence="1" id="KW-1133">Transmembrane helix</keyword>
<proteinExistence type="predicted"/>
<dbReference type="EMBL" id="CP102774">
    <property type="protein sequence ID" value="UZF89120.1"/>
    <property type="molecule type" value="Genomic_DNA"/>
</dbReference>
<keyword evidence="1" id="KW-0812">Transmembrane</keyword>
<feature type="transmembrane region" description="Helical" evidence="1">
    <location>
        <begin position="20"/>
        <end position="41"/>
    </location>
</feature>